<dbReference type="HOGENOM" id="CLU_3130928_0_0_2"/>
<dbReference type="EMBL" id="JH597770">
    <property type="protein sequence ID" value="EHP68922.1"/>
    <property type="molecule type" value="Genomic_DNA"/>
</dbReference>
<dbReference type="eggNOG" id="arCOG03164">
    <property type="taxonomic scope" value="Archaea"/>
</dbReference>
<evidence type="ECO:0000313" key="2">
    <source>
        <dbReference type="Proteomes" id="UP000003980"/>
    </source>
</evidence>
<proteinExistence type="predicted"/>
<accession>H2C9U6</accession>
<dbReference type="Proteomes" id="UP000003980">
    <property type="component" value="Unassembled WGS sequence"/>
</dbReference>
<sequence>MNVKRKGFLKSRTILNNEASKVIAYLDKLVRFGFEMEEVCKAHNRELPR</sequence>
<dbReference type="AlphaFoldDB" id="H2C9U6"/>
<reference evidence="1 2" key="1">
    <citation type="submission" date="2012-01" db="EMBL/GenBank/DDBJ databases">
        <title>Improved High-Quality Draft sequence of Metallosphaera yellowstonensis MK1.</title>
        <authorList>
            <consortium name="US DOE Joint Genome Institute"/>
            <person name="Lucas S."/>
            <person name="Han J."/>
            <person name="Cheng J.-F."/>
            <person name="Goodwin L."/>
            <person name="Pitluck S."/>
            <person name="Peters L."/>
            <person name="Teshima H."/>
            <person name="Detter J.C."/>
            <person name="Han C."/>
            <person name="Tapia R."/>
            <person name="Land M."/>
            <person name="Hauser L."/>
            <person name="Kyrpides N."/>
            <person name="Kozubal M."/>
            <person name="Macur R.E."/>
            <person name="Jay Z."/>
            <person name="Inskeep W."/>
            <person name="Woyke T."/>
        </authorList>
    </citation>
    <scope>NUCLEOTIDE SEQUENCE [LARGE SCALE GENOMIC DNA]</scope>
    <source>
        <strain evidence="1 2">MK1</strain>
    </source>
</reference>
<name>H2C9U6_9CREN</name>
<evidence type="ECO:0000313" key="1">
    <source>
        <dbReference type="EMBL" id="EHP68922.1"/>
    </source>
</evidence>
<organism evidence="1 2">
    <name type="scientific">Metallosphaera yellowstonensis MK1</name>
    <dbReference type="NCBI Taxonomy" id="671065"/>
    <lineage>
        <taxon>Archaea</taxon>
        <taxon>Thermoproteota</taxon>
        <taxon>Thermoprotei</taxon>
        <taxon>Sulfolobales</taxon>
        <taxon>Sulfolobaceae</taxon>
        <taxon>Metallosphaera</taxon>
    </lineage>
</organism>
<keyword evidence="2" id="KW-1185">Reference proteome</keyword>
<gene>
    <name evidence="1" type="ORF">MetMK1DRAFT_00033710</name>
</gene>
<protein>
    <submittedName>
        <fullName evidence="1">Uncharacterized protein</fullName>
    </submittedName>
</protein>
<dbReference type="STRING" id="671065.MetMK1DRAFT_00033710"/>